<dbReference type="InterPro" id="IPR043502">
    <property type="entry name" value="DNA/RNA_pol_sf"/>
</dbReference>
<proteinExistence type="predicted"/>
<evidence type="ECO:0000256" key="4">
    <source>
        <dbReference type="ARBA" id="ARBA00022759"/>
    </source>
</evidence>
<accession>A0ABQ4X527</accession>
<gene>
    <name evidence="8" type="ORF">Tco_0655060</name>
</gene>
<dbReference type="PANTHER" id="PTHR34072">
    <property type="entry name" value="ENZYMATIC POLYPROTEIN-RELATED"/>
    <property type="match status" value="1"/>
</dbReference>
<organism evidence="8 9">
    <name type="scientific">Tanacetum coccineum</name>
    <dbReference type="NCBI Taxonomy" id="301880"/>
    <lineage>
        <taxon>Eukaryota</taxon>
        <taxon>Viridiplantae</taxon>
        <taxon>Streptophyta</taxon>
        <taxon>Embryophyta</taxon>
        <taxon>Tracheophyta</taxon>
        <taxon>Spermatophyta</taxon>
        <taxon>Magnoliopsida</taxon>
        <taxon>eudicotyledons</taxon>
        <taxon>Gunneridae</taxon>
        <taxon>Pentapetalae</taxon>
        <taxon>asterids</taxon>
        <taxon>campanulids</taxon>
        <taxon>Asterales</taxon>
        <taxon>Asteraceae</taxon>
        <taxon>Asteroideae</taxon>
        <taxon>Anthemideae</taxon>
        <taxon>Anthemidinae</taxon>
        <taxon>Tanacetum</taxon>
    </lineage>
</organism>
<evidence type="ECO:0000256" key="6">
    <source>
        <dbReference type="ARBA" id="ARBA00022918"/>
    </source>
</evidence>
<evidence type="ECO:0000313" key="9">
    <source>
        <dbReference type="Proteomes" id="UP001151760"/>
    </source>
</evidence>
<sequence length="203" mass="22702">MVSSITVGSSEYPLVLESLDGVGLDPSNRKCGPEYPFCHQPDVSDLKAGTTLFLIAELDWKSELCVNVIAALKMGIGAQVLMQAKEKVIAYASRQLKVHERNYTTHDIELGAVVFALNMWRHYLYGTNCRALSARMKLGDNQLIGPETSMRTTEMIFQIKGSYSRCPEIVRRVMCRKTKNPMSFKYGDKSLLKVSPREGVGTF</sequence>
<dbReference type="Proteomes" id="UP001151760">
    <property type="component" value="Unassembled WGS sequence"/>
</dbReference>
<evidence type="ECO:0000256" key="1">
    <source>
        <dbReference type="ARBA" id="ARBA00022679"/>
    </source>
</evidence>
<comment type="caution">
    <text evidence="8">The sequence shown here is derived from an EMBL/GenBank/DDBJ whole genome shotgun (WGS) entry which is preliminary data.</text>
</comment>
<evidence type="ECO:0000259" key="7">
    <source>
        <dbReference type="Pfam" id="PF17917"/>
    </source>
</evidence>
<dbReference type="SUPFAM" id="SSF56672">
    <property type="entry name" value="DNA/RNA polymerases"/>
    <property type="match status" value="1"/>
</dbReference>
<evidence type="ECO:0000313" key="8">
    <source>
        <dbReference type="EMBL" id="GJS60276.1"/>
    </source>
</evidence>
<evidence type="ECO:0000256" key="5">
    <source>
        <dbReference type="ARBA" id="ARBA00022801"/>
    </source>
</evidence>
<name>A0ABQ4X527_9ASTR</name>
<keyword evidence="3" id="KW-0540">Nuclease</keyword>
<keyword evidence="9" id="KW-1185">Reference proteome</keyword>
<dbReference type="GO" id="GO:0003964">
    <property type="term" value="F:RNA-directed DNA polymerase activity"/>
    <property type="evidence" value="ECO:0007669"/>
    <property type="project" value="UniProtKB-KW"/>
</dbReference>
<keyword evidence="5" id="KW-0378">Hydrolase</keyword>
<dbReference type="PANTHER" id="PTHR34072:SF52">
    <property type="entry name" value="RIBONUCLEASE H"/>
    <property type="match status" value="1"/>
</dbReference>
<evidence type="ECO:0000256" key="2">
    <source>
        <dbReference type="ARBA" id="ARBA00022695"/>
    </source>
</evidence>
<reference evidence="8" key="1">
    <citation type="journal article" date="2022" name="Int. J. Mol. Sci.">
        <title>Draft Genome of Tanacetum Coccineum: Genomic Comparison of Closely Related Tanacetum-Family Plants.</title>
        <authorList>
            <person name="Yamashiro T."/>
            <person name="Shiraishi A."/>
            <person name="Nakayama K."/>
            <person name="Satake H."/>
        </authorList>
    </citation>
    <scope>NUCLEOTIDE SEQUENCE</scope>
</reference>
<dbReference type="InterPro" id="IPR041373">
    <property type="entry name" value="RT_RNaseH"/>
</dbReference>
<keyword evidence="6 8" id="KW-0695">RNA-directed DNA polymerase</keyword>
<reference evidence="8" key="2">
    <citation type="submission" date="2022-01" db="EMBL/GenBank/DDBJ databases">
        <authorList>
            <person name="Yamashiro T."/>
            <person name="Shiraishi A."/>
            <person name="Satake H."/>
            <person name="Nakayama K."/>
        </authorList>
    </citation>
    <scope>NUCLEOTIDE SEQUENCE</scope>
</reference>
<keyword evidence="1" id="KW-0808">Transferase</keyword>
<dbReference type="EMBL" id="BQNB010009210">
    <property type="protein sequence ID" value="GJS60276.1"/>
    <property type="molecule type" value="Genomic_DNA"/>
</dbReference>
<keyword evidence="4" id="KW-0255">Endonuclease</keyword>
<dbReference type="Pfam" id="PF17917">
    <property type="entry name" value="RT_RNaseH"/>
    <property type="match status" value="1"/>
</dbReference>
<keyword evidence="2" id="KW-0548">Nucleotidyltransferase</keyword>
<feature type="domain" description="Reverse transcriptase RNase H-like" evidence="7">
    <location>
        <begin position="64"/>
        <end position="130"/>
    </location>
</feature>
<protein>
    <submittedName>
        <fullName evidence="8">Reverse transcriptase domain-containing protein</fullName>
    </submittedName>
</protein>
<evidence type="ECO:0000256" key="3">
    <source>
        <dbReference type="ARBA" id="ARBA00022722"/>
    </source>
</evidence>